<keyword evidence="3" id="KW-0325">Glycoprotein</keyword>
<sequence length="434" mass="48218">MRLSSAPFMAAGAHTLSRLRNRFNALRLHALTLFWSVIPRDVLRLLPGTSQTFGPPRRTATLAHYRQHAPAEWREVFPARPRSHPPPFHCNDPRTTFLRPFVAMWAAVGVALIPGGRIVDEHGWAVGDGDTLLTEFCPWGRHPRSRVDHIIRLHPPQRLRGRTLNLCSSEATVNFYHYMMDAIARAALVQQAGFTWADFDHVVLPRLRTPTTTAIERAIGVPAAKIIRMGRRQQFACDVLVQPSFPGTIAGAPPWVVEFYRELFPAPEMGRRDRRLYFPRHGRRSLLNAAELEPLLSGQGFESVDPGTTPHLRERLAEAAYVVGVHGAALTNLVFCRPGTRVLELLPSDSAHHHNAFYYYTLCASADMPYGAVVGPSRRHRFNRHFPQSGADFTIAPADFEAGLRALLAEPAVVVPRGIDSRGNSSPMSASGAA</sequence>
<reference evidence="5 6" key="1">
    <citation type="journal article" date="2011" name="J. Bacteriol.">
        <title>Genome sequence of the verrucomicrobium Opitutus terrae PB90-1, an abundant inhabitant of rice paddy soil ecosystems.</title>
        <authorList>
            <person name="van Passel M.W."/>
            <person name="Kant R."/>
            <person name="Palva A."/>
            <person name="Copeland A."/>
            <person name="Lucas S."/>
            <person name="Lapidus A."/>
            <person name="Glavina del Rio T."/>
            <person name="Pitluck S."/>
            <person name="Goltsman E."/>
            <person name="Clum A."/>
            <person name="Sun H."/>
            <person name="Schmutz J."/>
            <person name="Larimer F.W."/>
            <person name="Land M.L."/>
            <person name="Hauser L."/>
            <person name="Kyrpides N."/>
            <person name="Mikhailova N."/>
            <person name="Richardson P.P."/>
            <person name="Janssen P.H."/>
            <person name="de Vos W.M."/>
            <person name="Smidt H."/>
        </authorList>
    </citation>
    <scope>NUCLEOTIDE SEQUENCE [LARGE SCALE GENOMIC DNA]</scope>
    <source>
        <strain evidence="6">DSM 11246 / JCM 15787 / PB90-1</strain>
    </source>
</reference>
<protein>
    <recommendedName>
        <fullName evidence="4">Glycosyltransferase 61 catalytic domain-containing protein</fullName>
    </recommendedName>
</protein>
<dbReference type="EMBL" id="CP001032">
    <property type="protein sequence ID" value="ACB76949.1"/>
    <property type="molecule type" value="Genomic_DNA"/>
</dbReference>
<evidence type="ECO:0000259" key="4">
    <source>
        <dbReference type="Pfam" id="PF04577"/>
    </source>
</evidence>
<gene>
    <name evidence="5" type="ordered locus">Oter_3672</name>
</gene>
<dbReference type="STRING" id="452637.Oter_3672"/>
<evidence type="ECO:0000256" key="2">
    <source>
        <dbReference type="ARBA" id="ARBA00022679"/>
    </source>
</evidence>
<dbReference type="HOGENOM" id="CLU_631399_0_0_0"/>
<dbReference type="InterPro" id="IPR049625">
    <property type="entry name" value="Glyco_transf_61_cat"/>
</dbReference>
<dbReference type="AlphaFoldDB" id="B1ZXF4"/>
<dbReference type="GO" id="GO:0016757">
    <property type="term" value="F:glycosyltransferase activity"/>
    <property type="evidence" value="ECO:0007669"/>
    <property type="project" value="UniProtKB-KW"/>
</dbReference>
<keyword evidence="1" id="KW-0328">Glycosyltransferase</keyword>
<evidence type="ECO:0000256" key="1">
    <source>
        <dbReference type="ARBA" id="ARBA00022676"/>
    </source>
</evidence>
<feature type="domain" description="Glycosyltransferase 61 catalytic" evidence="4">
    <location>
        <begin position="175"/>
        <end position="343"/>
    </location>
</feature>
<dbReference type="Proteomes" id="UP000007013">
    <property type="component" value="Chromosome"/>
</dbReference>
<evidence type="ECO:0000313" key="6">
    <source>
        <dbReference type="Proteomes" id="UP000007013"/>
    </source>
</evidence>
<keyword evidence="2" id="KW-0808">Transferase</keyword>
<name>B1ZXF4_OPITP</name>
<dbReference type="eggNOG" id="COG4421">
    <property type="taxonomic scope" value="Bacteria"/>
</dbReference>
<dbReference type="Pfam" id="PF04577">
    <property type="entry name" value="Glyco_transf_61"/>
    <property type="match status" value="1"/>
</dbReference>
<organism evidence="5 6">
    <name type="scientific">Opitutus terrae (strain DSM 11246 / JCM 15787 / PB90-1)</name>
    <dbReference type="NCBI Taxonomy" id="452637"/>
    <lineage>
        <taxon>Bacteria</taxon>
        <taxon>Pseudomonadati</taxon>
        <taxon>Verrucomicrobiota</taxon>
        <taxon>Opitutia</taxon>
        <taxon>Opitutales</taxon>
        <taxon>Opitutaceae</taxon>
        <taxon>Opitutus</taxon>
    </lineage>
</organism>
<dbReference type="KEGG" id="ote:Oter_3672"/>
<accession>B1ZXF4</accession>
<evidence type="ECO:0000256" key="3">
    <source>
        <dbReference type="ARBA" id="ARBA00023180"/>
    </source>
</evidence>
<evidence type="ECO:0000313" key="5">
    <source>
        <dbReference type="EMBL" id="ACB76949.1"/>
    </source>
</evidence>
<dbReference type="InterPro" id="IPR007657">
    <property type="entry name" value="Glycosyltransferase_61"/>
</dbReference>
<dbReference type="PANTHER" id="PTHR20961">
    <property type="entry name" value="GLYCOSYLTRANSFERASE"/>
    <property type="match status" value="1"/>
</dbReference>
<proteinExistence type="predicted"/>
<keyword evidence="6" id="KW-1185">Reference proteome</keyword>